<feature type="region of interest" description="Disordered" evidence="10">
    <location>
        <begin position="644"/>
        <end position="686"/>
    </location>
</feature>
<evidence type="ECO:0000313" key="13">
    <source>
        <dbReference type="EMBL" id="KAA8590054.1"/>
    </source>
</evidence>
<dbReference type="Proteomes" id="UP000327493">
    <property type="component" value="Chromosome 9"/>
</dbReference>
<feature type="signal peptide" evidence="11">
    <location>
        <begin position="1"/>
        <end position="24"/>
    </location>
</feature>
<dbReference type="InterPro" id="IPR036116">
    <property type="entry name" value="FN3_sf"/>
</dbReference>
<evidence type="ECO:0000256" key="2">
    <source>
        <dbReference type="ARBA" id="ARBA00008921"/>
    </source>
</evidence>
<gene>
    <name evidence="13" type="ORF">FQN60_013419</name>
</gene>
<keyword evidence="6" id="KW-1133">Transmembrane helix</keyword>
<comment type="similarity">
    <text evidence="2">Belongs to the type I cytokine receptor family. Type 2 subfamily.</text>
</comment>
<keyword evidence="3" id="KW-0812">Transmembrane</keyword>
<evidence type="ECO:0000256" key="9">
    <source>
        <dbReference type="ARBA" id="ARBA00023180"/>
    </source>
</evidence>
<dbReference type="PANTHER" id="PTHR48423">
    <property type="entry name" value="INTERLEUKIN-27 RECEPTOR SUBUNIT ALPHA"/>
    <property type="match status" value="1"/>
</dbReference>
<keyword evidence="5" id="KW-0677">Repeat</keyword>
<comment type="subcellular location">
    <subcellularLocation>
        <location evidence="1">Membrane</location>
        <topology evidence="1">Single-pass type I membrane protein</topology>
    </subcellularLocation>
</comment>
<keyword evidence="14" id="KW-1185">Reference proteome</keyword>
<evidence type="ECO:0000256" key="8">
    <source>
        <dbReference type="ARBA" id="ARBA00023170"/>
    </source>
</evidence>
<reference evidence="13 14" key="1">
    <citation type="submission" date="2019-08" db="EMBL/GenBank/DDBJ databases">
        <title>A chromosome-level genome assembly, high-density linkage maps, and genome scans reveal the genomic architecture of hybrid incompatibilities underlying speciation via character displacement in darters (Percidae: Etheostominae).</title>
        <authorList>
            <person name="Moran R.L."/>
            <person name="Catchen J.M."/>
            <person name="Fuller R.C."/>
        </authorList>
    </citation>
    <scope>NUCLEOTIDE SEQUENCE [LARGE SCALE GENOMIC DNA]</scope>
    <source>
        <strain evidence="13">EspeVRDwgs_2016</strain>
        <tissue evidence="13">Muscle</tissue>
    </source>
</reference>
<evidence type="ECO:0000256" key="6">
    <source>
        <dbReference type="ARBA" id="ARBA00022989"/>
    </source>
</evidence>
<evidence type="ECO:0000256" key="10">
    <source>
        <dbReference type="SAM" id="MobiDB-lite"/>
    </source>
</evidence>
<dbReference type="PROSITE" id="PS50853">
    <property type="entry name" value="FN3"/>
    <property type="match status" value="2"/>
</dbReference>
<dbReference type="PANTHER" id="PTHR48423:SF1">
    <property type="entry name" value="INTERLEUKIN-27 RECEPTOR SUBUNIT ALPHA"/>
    <property type="match status" value="1"/>
</dbReference>
<feature type="domain" description="Fibronectin type-III" evidence="12">
    <location>
        <begin position="461"/>
        <end position="552"/>
    </location>
</feature>
<proteinExistence type="inferred from homology"/>
<evidence type="ECO:0000256" key="3">
    <source>
        <dbReference type="ARBA" id="ARBA00022692"/>
    </source>
</evidence>
<comment type="caution">
    <text evidence="13">The sequence shown here is derived from an EMBL/GenBank/DDBJ whole genome shotgun (WGS) entry which is preliminary data.</text>
</comment>
<organism evidence="13 14">
    <name type="scientific">Etheostoma spectabile</name>
    <name type="common">orangethroat darter</name>
    <dbReference type="NCBI Taxonomy" id="54343"/>
    <lineage>
        <taxon>Eukaryota</taxon>
        <taxon>Metazoa</taxon>
        <taxon>Chordata</taxon>
        <taxon>Craniata</taxon>
        <taxon>Vertebrata</taxon>
        <taxon>Euteleostomi</taxon>
        <taxon>Actinopterygii</taxon>
        <taxon>Neopterygii</taxon>
        <taxon>Teleostei</taxon>
        <taxon>Neoteleostei</taxon>
        <taxon>Acanthomorphata</taxon>
        <taxon>Eupercaria</taxon>
        <taxon>Perciformes</taxon>
        <taxon>Percoidei</taxon>
        <taxon>Percidae</taxon>
        <taxon>Etheostomatinae</taxon>
        <taxon>Etheostoma</taxon>
    </lineage>
</organism>
<evidence type="ECO:0000259" key="12">
    <source>
        <dbReference type="PROSITE" id="PS50853"/>
    </source>
</evidence>
<keyword evidence="8" id="KW-0675">Receptor</keyword>
<dbReference type="AlphaFoldDB" id="A0A5J5D9G0"/>
<dbReference type="SUPFAM" id="SSF49265">
    <property type="entry name" value="Fibronectin type III"/>
    <property type="match status" value="3"/>
</dbReference>
<dbReference type="GO" id="GO:0005886">
    <property type="term" value="C:plasma membrane"/>
    <property type="evidence" value="ECO:0007669"/>
    <property type="project" value="UniProtKB-ARBA"/>
</dbReference>
<keyword evidence="7" id="KW-0472">Membrane</keyword>
<accession>A0A5J5D9G0</accession>
<dbReference type="Gene3D" id="2.60.40.10">
    <property type="entry name" value="Immunoglobulins"/>
    <property type="match status" value="5"/>
</dbReference>
<keyword evidence="9" id="KW-0325">Glycoprotein</keyword>
<evidence type="ECO:0000256" key="5">
    <source>
        <dbReference type="ARBA" id="ARBA00022737"/>
    </source>
</evidence>
<dbReference type="InterPro" id="IPR003961">
    <property type="entry name" value="FN3_dom"/>
</dbReference>
<feature type="chain" id="PRO_5023903055" description="Fibronectin type-III domain-containing protein" evidence="11">
    <location>
        <begin position="25"/>
        <end position="726"/>
    </location>
</feature>
<protein>
    <recommendedName>
        <fullName evidence="12">Fibronectin type-III domain-containing protein</fullName>
    </recommendedName>
</protein>
<dbReference type="EMBL" id="VOFY01000009">
    <property type="protein sequence ID" value="KAA8590054.1"/>
    <property type="molecule type" value="Genomic_DNA"/>
</dbReference>
<feature type="compositionally biased region" description="Acidic residues" evidence="10">
    <location>
        <begin position="672"/>
        <end position="686"/>
    </location>
</feature>
<evidence type="ECO:0000256" key="7">
    <source>
        <dbReference type="ARBA" id="ARBA00023136"/>
    </source>
</evidence>
<name>A0A5J5D9G0_9PERO</name>
<evidence type="ECO:0000313" key="14">
    <source>
        <dbReference type="Proteomes" id="UP000327493"/>
    </source>
</evidence>
<feature type="domain" description="Fibronectin type-III" evidence="12">
    <location>
        <begin position="204"/>
        <end position="298"/>
    </location>
</feature>
<evidence type="ECO:0000256" key="1">
    <source>
        <dbReference type="ARBA" id="ARBA00004479"/>
    </source>
</evidence>
<sequence>MAIMSQTWTIFIVVTGLAVQLCIGETYPEKSCAIWSSHGPVVQRGTSFKVYCTFNCKCKGSMYSDHPPTLQKHNEVNSTTIYFNVANITKNRTYSCHCKCPSALDPCGLDISAGYLLERPTNISCVHKVKDNESGVVSCTWNRGRDTFLRNSSKLCVRTVSKSHADTRFNVSSRGTDFPSASFPVTSSVQMISVRVLAQNPLAMPSSPALGQPECSSRECIVKVELPVKAQHLEIQYRTETQTWTSSPDTGVQMSSVQVRSISSLEPYMLYHFRARSKFSSGFWSPWSANISSWTQEEAPSKELDVWYAEPDSKSLRVYWKELNISTARGKIIEYNVSVYSPNSGLVFVNPEPISADARDYSVPFCADCEVAVWARNSKGPSPAARIKIHHTKAKSTQFEHHQDVQVTAGNHSVAISWRKHDTAPLRSAYVLEWYPEGHKLEELRWVRLGRNQNHAVVTVPDVGPRVEETVEGNKVKVTWTEIPRDQRGGCVTNYTIYLENGRQWSYTIPASERMHTIKDLSPADYILWMTASTAKGEGKASLKHRLWVYLQCVMLDDVPDPANSKWAQQCTQEKGKMNLQLLLSNSSVTEEEEEPILVDVEELPKQSSDICPLTLSPQTSRSPESTPARLAYPLTTYIKSFSHDSDSSDHTQTSLDTNTTVGYISSHGPENMDEESQEEDEDEEEFVGMLGFFPSPNIFMEPLEFGGKLTLSAVKIDCSDIFKNS</sequence>
<evidence type="ECO:0000256" key="4">
    <source>
        <dbReference type="ARBA" id="ARBA00022729"/>
    </source>
</evidence>
<dbReference type="SMART" id="SM00060">
    <property type="entry name" value="FN3"/>
    <property type="match status" value="3"/>
</dbReference>
<dbReference type="InterPro" id="IPR013783">
    <property type="entry name" value="Ig-like_fold"/>
</dbReference>
<evidence type="ECO:0000256" key="11">
    <source>
        <dbReference type="SAM" id="SignalP"/>
    </source>
</evidence>
<dbReference type="InterPro" id="IPR052672">
    <property type="entry name" value="Type1_Cytokine_Rcpt_Type2"/>
</dbReference>
<keyword evidence="4 11" id="KW-0732">Signal</keyword>